<comment type="caution">
    <text evidence="2">The sequence shown here is derived from an EMBL/GenBank/DDBJ whole genome shotgun (WGS) entry which is preliminary data.</text>
</comment>
<dbReference type="RefSeq" id="WP_379870822.1">
    <property type="nucleotide sequence ID" value="NZ_JBHTBH010000004.1"/>
</dbReference>
<evidence type="ECO:0000256" key="1">
    <source>
        <dbReference type="SAM" id="MobiDB-lite"/>
    </source>
</evidence>
<evidence type="ECO:0000313" key="3">
    <source>
        <dbReference type="Proteomes" id="UP001596540"/>
    </source>
</evidence>
<gene>
    <name evidence="2" type="ORF">ACFQRF_10515</name>
</gene>
<evidence type="ECO:0000313" key="2">
    <source>
        <dbReference type="EMBL" id="MFC7328173.1"/>
    </source>
</evidence>
<feature type="compositionally biased region" description="Basic and acidic residues" evidence="1">
    <location>
        <begin position="201"/>
        <end position="212"/>
    </location>
</feature>
<feature type="compositionally biased region" description="Low complexity" evidence="1">
    <location>
        <begin position="226"/>
        <end position="241"/>
    </location>
</feature>
<name>A0ABW2KE00_9ACTN</name>
<dbReference type="Proteomes" id="UP001596540">
    <property type="component" value="Unassembled WGS sequence"/>
</dbReference>
<feature type="compositionally biased region" description="Basic residues" evidence="1">
    <location>
        <begin position="242"/>
        <end position="252"/>
    </location>
</feature>
<sequence length="252" mass="28491">MMGFLAWLIVAAPLAVGGWLSVRQALIKHDKVKSHVAEERAARLEAVENIYQQGLLEAVAPQDYAQLERAERKRIAGAAEKHARHLQVIEETRREIRGDVETLREHGVLTQSYAEIMTPGVEIGFRLRPGFTADDAERFRQGIELVRGMDERERVEPLEVPPEIPLEKVMRNLDSLPRTLEEMIEFMEKTTGERDVVRRFAEIADHPHRLDPTKPPGSGRSRRHGTSGTRSSAGTRTTAARPKFRLGGRGRR</sequence>
<keyword evidence="3" id="KW-1185">Reference proteome</keyword>
<evidence type="ECO:0008006" key="4">
    <source>
        <dbReference type="Google" id="ProtNLM"/>
    </source>
</evidence>
<dbReference type="EMBL" id="JBHTBH010000004">
    <property type="protein sequence ID" value="MFC7328173.1"/>
    <property type="molecule type" value="Genomic_DNA"/>
</dbReference>
<protein>
    <recommendedName>
        <fullName evidence="4">Secreted protein</fullName>
    </recommendedName>
</protein>
<organism evidence="2 3">
    <name type="scientific">Marinactinospora rubrisoli</name>
    <dbReference type="NCBI Taxonomy" id="2715399"/>
    <lineage>
        <taxon>Bacteria</taxon>
        <taxon>Bacillati</taxon>
        <taxon>Actinomycetota</taxon>
        <taxon>Actinomycetes</taxon>
        <taxon>Streptosporangiales</taxon>
        <taxon>Nocardiopsidaceae</taxon>
        <taxon>Marinactinospora</taxon>
    </lineage>
</organism>
<accession>A0ABW2KE00</accession>
<feature type="region of interest" description="Disordered" evidence="1">
    <location>
        <begin position="201"/>
        <end position="252"/>
    </location>
</feature>
<proteinExistence type="predicted"/>
<reference evidence="3" key="1">
    <citation type="journal article" date="2019" name="Int. J. Syst. Evol. Microbiol.">
        <title>The Global Catalogue of Microorganisms (GCM) 10K type strain sequencing project: providing services to taxonomists for standard genome sequencing and annotation.</title>
        <authorList>
            <consortium name="The Broad Institute Genomics Platform"/>
            <consortium name="The Broad Institute Genome Sequencing Center for Infectious Disease"/>
            <person name="Wu L."/>
            <person name="Ma J."/>
        </authorList>
    </citation>
    <scope>NUCLEOTIDE SEQUENCE [LARGE SCALE GENOMIC DNA]</scope>
    <source>
        <strain evidence="3">CGMCC 4.7382</strain>
    </source>
</reference>